<dbReference type="EMBL" id="NJHN03000092">
    <property type="protein sequence ID" value="KAH9416474.1"/>
    <property type="molecule type" value="Genomic_DNA"/>
</dbReference>
<organism evidence="1 2">
    <name type="scientific">Dermatophagoides pteronyssinus</name>
    <name type="common">European house dust mite</name>
    <dbReference type="NCBI Taxonomy" id="6956"/>
    <lineage>
        <taxon>Eukaryota</taxon>
        <taxon>Metazoa</taxon>
        <taxon>Ecdysozoa</taxon>
        <taxon>Arthropoda</taxon>
        <taxon>Chelicerata</taxon>
        <taxon>Arachnida</taxon>
        <taxon>Acari</taxon>
        <taxon>Acariformes</taxon>
        <taxon>Sarcoptiformes</taxon>
        <taxon>Astigmata</taxon>
        <taxon>Psoroptidia</taxon>
        <taxon>Analgoidea</taxon>
        <taxon>Pyroglyphidae</taxon>
        <taxon>Dermatophagoidinae</taxon>
        <taxon>Dermatophagoides</taxon>
    </lineage>
</organism>
<proteinExistence type="predicted"/>
<keyword evidence="2" id="KW-1185">Reference proteome</keyword>
<gene>
    <name evidence="1" type="ORF">DERP_012902</name>
</gene>
<evidence type="ECO:0000313" key="2">
    <source>
        <dbReference type="Proteomes" id="UP000887458"/>
    </source>
</evidence>
<comment type="caution">
    <text evidence="1">The sequence shown here is derived from an EMBL/GenBank/DDBJ whole genome shotgun (WGS) entry which is preliminary data.</text>
</comment>
<evidence type="ECO:0000313" key="1">
    <source>
        <dbReference type="EMBL" id="KAH9416474.1"/>
    </source>
</evidence>
<reference evidence="1 2" key="1">
    <citation type="journal article" date="2018" name="J. Allergy Clin. Immunol.">
        <title>High-quality assembly of Dermatophagoides pteronyssinus genome and transcriptome reveals a wide range of novel allergens.</title>
        <authorList>
            <person name="Liu X.Y."/>
            <person name="Yang K.Y."/>
            <person name="Wang M.Q."/>
            <person name="Kwok J.S."/>
            <person name="Zeng X."/>
            <person name="Yang Z."/>
            <person name="Xiao X.J."/>
            <person name="Lau C.P."/>
            <person name="Li Y."/>
            <person name="Huang Z.M."/>
            <person name="Ba J.G."/>
            <person name="Yim A.K."/>
            <person name="Ouyang C.Y."/>
            <person name="Ngai S.M."/>
            <person name="Chan T.F."/>
            <person name="Leung E.L."/>
            <person name="Liu L."/>
            <person name="Liu Z.G."/>
            <person name="Tsui S.K."/>
        </authorList>
    </citation>
    <scope>NUCLEOTIDE SEQUENCE [LARGE SCALE GENOMIC DNA]</scope>
    <source>
        <strain evidence="1">Derp</strain>
    </source>
</reference>
<accession>A0ABQ8J1P9</accession>
<reference evidence="1 2" key="2">
    <citation type="journal article" date="2022" name="Mol. Biol. Evol.">
        <title>Comparative Genomics Reveals Insights into the Divergent Evolution of Astigmatic Mites and Household Pest Adaptations.</title>
        <authorList>
            <person name="Xiong Q."/>
            <person name="Wan A.T."/>
            <person name="Liu X."/>
            <person name="Fung C.S."/>
            <person name="Xiao X."/>
            <person name="Malainual N."/>
            <person name="Hou J."/>
            <person name="Wang L."/>
            <person name="Wang M."/>
            <person name="Yang K.Y."/>
            <person name="Cui Y."/>
            <person name="Leung E.L."/>
            <person name="Nong W."/>
            <person name="Shin S.K."/>
            <person name="Au S.W."/>
            <person name="Jeong K.Y."/>
            <person name="Chew F.T."/>
            <person name="Hui J.H."/>
            <person name="Leung T.F."/>
            <person name="Tungtrongchitr A."/>
            <person name="Zhong N."/>
            <person name="Liu Z."/>
            <person name="Tsui S.K."/>
        </authorList>
    </citation>
    <scope>NUCLEOTIDE SEQUENCE [LARGE SCALE GENOMIC DNA]</scope>
    <source>
        <strain evidence="1">Derp</strain>
    </source>
</reference>
<name>A0ABQ8J1P9_DERPT</name>
<protein>
    <submittedName>
        <fullName evidence="1">Uncharacterized protein</fullName>
    </submittedName>
</protein>
<dbReference type="Proteomes" id="UP000887458">
    <property type="component" value="Unassembled WGS sequence"/>
</dbReference>
<sequence length="63" mass="7220">MTLAGYMNVTLILTKLRHKKWKILLKHDKNQDVLDSFKTGTLNCTFPNTGKLGFLLKNDSIIQ</sequence>